<sequence length="327" mass="35878">MELKNIAILGPRGNVGSGVITELLKKSNNFSITAISRPSSTYEAPPNSDVTTKSVDYASFDSLRDAFAGQDAIVNCITGGATQYEPSKLIIDAAIAAGVPFYFANEFVGNIKTEQFIRLPESRAGAKARIRTYLEELGQQGKLQWTALNGGPFFDMWLMKGPAGFDVVNRQARIYGTGEHPLYWTPLSTIARTVANMLANPAPFVNHPVYICPFKGLTQNKLLETLETVLGAKFETTAVDVALMNKNAKIAMERGDFVRAMRGFTFSNQFYEGDSGNDLSALLENEAVGVEIISIEDGVREAIERWGKDTPVVEGMYRINPEDILEE</sequence>
<dbReference type="Gene3D" id="3.40.50.720">
    <property type="entry name" value="NAD(P)-binding Rossmann-like Domain"/>
    <property type="match status" value="1"/>
</dbReference>
<proteinExistence type="predicted"/>
<keyword evidence="1" id="KW-0521">NADP</keyword>
<dbReference type="PANTHER" id="PTHR47706:SF10">
    <property type="entry name" value="NMRA-LIKE DOMAIN-CONTAINING PROTEIN"/>
    <property type="match status" value="1"/>
</dbReference>
<accession>A0A9W4XWM9</accession>
<dbReference type="GO" id="GO:0016491">
    <property type="term" value="F:oxidoreductase activity"/>
    <property type="evidence" value="ECO:0007669"/>
    <property type="project" value="UniProtKB-KW"/>
</dbReference>
<dbReference type="InterPro" id="IPR008030">
    <property type="entry name" value="NmrA-like"/>
</dbReference>
<protein>
    <recommendedName>
        <fullName evidence="3">NmrA-like domain-containing protein</fullName>
    </recommendedName>
</protein>
<dbReference type="SUPFAM" id="SSF51735">
    <property type="entry name" value="NAD(P)-binding Rossmann-fold domains"/>
    <property type="match status" value="1"/>
</dbReference>
<dbReference type="OrthoDB" id="419598at2759"/>
<dbReference type="InterPro" id="IPR036291">
    <property type="entry name" value="NAD(P)-bd_dom_sf"/>
</dbReference>
<dbReference type="InterPro" id="IPR051609">
    <property type="entry name" value="NmrA/Isoflavone_reductase-like"/>
</dbReference>
<evidence type="ECO:0000313" key="4">
    <source>
        <dbReference type="EMBL" id="CAI6341121.1"/>
    </source>
</evidence>
<reference evidence="4" key="1">
    <citation type="submission" date="2023-01" db="EMBL/GenBank/DDBJ databases">
        <authorList>
            <person name="Van Ghelder C."/>
            <person name="Rancurel C."/>
        </authorList>
    </citation>
    <scope>NUCLEOTIDE SEQUENCE</scope>
    <source>
        <strain evidence="4">CNCM I-4278</strain>
    </source>
</reference>
<comment type="caution">
    <text evidence="4">The sequence shown here is derived from an EMBL/GenBank/DDBJ whole genome shotgun (WGS) entry which is preliminary data.</text>
</comment>
<keyword evidence="2" id="KW-0560">Oxidoreductase</keyword>
<keyword evidence="5" id="KW-1185">Reference proteome</keyword>
<evidence type="ECO:0000256" key="1">
    <source>
        <dbReference type="ARBA" id="ARBA00022857"/>
    </source>
</evidence>
<dbReference type="Pfam" id="PF05368">
    <property type="entry name" value="NmrA"/>
    <property type="match status" value="1"/>
</dbReference>
<gene>
    <name evidence="4" type="ORF">PDIGIT_LOCUS14312</name>
</gene>
<evidence type="ECO:0000256" key="2">
    <source>
        <dbReference type="ARBA" id="ARBA00023002"/>
    </source>
</evidence>
<feature type="domain" description="NmrA-like" evidence="3">
    <location>
        <begin position="4"/>
        <end position="246"/>
    </location>
</feature>
<name>A0A9W4XWM9_9PLEO</name>
<evidence type="ECO:0000259" key="3">
    <source>
        <dbReference type="Pfam" id="PF05368"/>
    </source>
</evidence>
<dbReference type="EMBL" id="CAOQHR010000011">
    <property type="protein sequence ID" value="CAI6341121.1"/>
    <property type="molecule type" value="Genomic_DNA"/>
</dbReference>
<evidence type="ECO:0000313" key="5">
    <source>
        <dbReference type="Proteomes" id="UP001152607"/>
    </source>
</evidence>
<dbReference type="Proteomes" id="UP001152607">
    <property type="component" value="Unassembled WGS sequence"/>
</dbReference>
<dbReference type="PANTHER" id="PTHR47706">
    <property type="entry name" value="NMRA-LIKE FAMILY PROTEIN"/>
    <property type="match status" value="1"/>
</dbReference>
<organism evidence="4 5">
    <name type="scientific">Periconia digitata</name>
    <dbReference type="NCBI Taxonomy" id="1303443"/>
    <lineage>
        <taxon>Eukaryota</taxon>
        <taxon>Fungi</taxon>
        <taxon>Dikarya</taxon>
        <taxon>Ascomycota</taxon>
        <taxon>Pezizomycotina</taxon>
        <taxon>Dothideomycetes</taxon>
        <taxon>Pleosporomycetidae</taxon>
        <taxon>Pleosporales</taxon>
        <taxon>Massarineae</taxon>
        <taxon>Periconiaceae</taxon>
        <taxon>Periconia</taxon>
    </lineage>
</organism>
<dbReference type="AlphaFoldDB" id="A0A9W4XWM9"/>